<dbReference type="OrthoDB" id="1927611at2759"/>
<gene>
    <name evidence="2" type="ORF">HHK36_008138</name>
</gene>
<dbReference type="PANTHER" id="PTHR33735:SF14">
    <property type="entry name" value="PHAGE CAPSID SCAFFOLDING PROTEIN (GPO) SERINE PEPTIDASE"/>
    <property type="match status" value="1"/>
</dbReference>
<keyword evidence="3" id="KW-1185">Reference proteome</keyword>
<evidence type="ECO:0000313" key="3">
    <source>
        <dbReference type="Proteomes" id="UP000655225"/>
    </source>
</evidence>
<evidence type="ECO:0000313" key="2">
    <source>
        <dbReference type="EMBL" id="KAF8406058.1"/>
    </source>
</evidence>
<evidence type="ECO:0000256" key="1">
    <source>
        <dbReference type="SAM" id="MobiDB-lite"/>
    </source>
</evidence>
<dbReference type="Proteomes" id="UP000655225">
    <property type="component" value="Unassembled WGS sequence"/>
</dbReference>
<feature type="region of interest" description="Disordered" evidence="1">
    <location>
        <begin position="38"/>
        <end position="59"/>
    </location>
</feature>
<dbReference type="AlphaFoldDB" id="A0A834ZJ00"/>
<accession>A0A834ZJ00</accession>
<protein>
    <submittedName>
        <fullName evidence="2">Uncharacterized protein</fullName>
    </submittedName>
</protein>
<proteinExistence type="predicted"/>
<sequence>MSATRSILSNLHLGTQCRSQASTNRHRFLEISTYNDRRNSPVSRGLLSPSIGRKVHSKSDTKMKMTVYNSAQPGAPLSSGGPPSSSWKNWILGALFSIVLPFLKHKWGPLLALKNEVDMVVDTVERVAEIVEKVAEGVEKVADEVADNLPEGGKLHDALRIVENLAQETAEGAQRAGDLIDKVEAMEDKLESLVESVTDRENVVAAKEEAIEDKVESLVESVTDRENAVTDRENVVAAAKEEIEKNR</sequence>
<reference evidence="2 3" key="1">
    <citation type="submission" date="2020-04" db="EMBL/GenBank/DDBJ databases">
        <title>Plant Genome Project.</title>
        <authorList>
            <person name="Zhang R.-G."/>
        </authorList>
    </citation>
    <scope>NUCLEOTIDE SEQUENCE [LARGE SCALE GENOMIC DNA]</scope>
    <source>
        <strain evidence="2">YNK0</strain>
        <tissue evidence="2">Leaf</tissue>
    </source>
</reference>
<comment type="caution">
    <text evidence="2">The sequence shown here is derived from an EMBL/GenBank/DDBJ whole genome shotgun (WGS) entry which is preliminary data.</text>
</comment>
<dbReference type="EMBL" id="JABCRI010000005">
    <property type="protein sequence ID" value="KAF8406058.1"/>
    <property type="molecule type" value="Genomic_DNA"/>
</dbReference>
<name>A0A834ZJ00_TETSI</name>
<dbReference type="PANTHER" id="PTHR33735">
    <property type="entry name" value="EXPRESSED PROTEIN"/>
    <property type="match status" value="1"/>
</dbReference>
<organism evidence="2 3">
    <name type="scientific">Tetracentron sinense</name>
    <name type="common">Spur-leaf</name>
    <dbReference type="NCBI Taxonomy" id="13715"/>
    <lineage>
        <taxon>Eukaryota</taxon>
        <taxon>Viridiplantae</taxon>
        <taxon>Streptophyta</taxon>
        <taxon>Embryophyta</taxon>
        <taxon>Tracheophyta</taxon>
        <taxon>Spermatophyta</taxon>
        <taxon>Magnoliopsida</taxon>
        <taxon>Trochodendrales</taxon>
        <taxon>Trochodendraceae</taxon>
        <taxon>Tetracentron</taxon>
    </lineage>
</organism>
<dbReference type="OMA" id="LIHIHCT"/>